<evidence type="ECO:0000313" key="4">
    <source>
        <dbReference type="EMBL" id="KDP26092.1"/>
    </source>
</evidence>
<protein>
    <recommendedName>
        <fullName evidence="3">EF-hand domain-containing protein</fullName>
    </recommendedName>
</protein>
<dbReference type="EMBL" id="KK914930">
    <property type="protein sequence ID" value="KDP26092.1"/>
    <property type="molecule type" value="Genomic_DNA"/>
</dbReference>
<keyword evidence="1" id="KW-0106">Calcium</keyword>
<dbReference type="Pfam" id="PF13499">
    <property type="entry name" value="EF-hand_7"/>
    <property type="match status" value="1"/>
</dbReference>
<dbReference type="OrthoDB" id="186625at2759"/>
<dbReference type="SUPFAM" id="SSF47473">
    <property type="entry name" value="EF-hand"/>
    <property type="match status" value="1"/>
</dbReference>
<sequence length="269" mass="29367">MSGYPHQPPSYGYGAPQQPYGASPSPPQPYGAAPPYGAQPPTQPYGGPSAPYGAPYAHPPGDKPPKDKPHSSAPGSYPPSAAYGSPFASLMPSAFPPGTDPNVVACFQLADQDGSGFIDDKELQRALSTYNQSFSLRTVHLLMYHFTNTNTRKIGPKEFTQVFYSLQNWRAIFERFDRDRSGRIDPNELREALLSLGFAVSPVVLDLLVSKFDKTGGKARAIEYDNFIECCLTVKGLTEKFKEKDATYSGSATFTYEAFMLTVLPFLIA</sequence>
<reference evidence="4 5" key="1">
    <citation type="journal article" date="2014" name="PLoS ONE">
        <title>Global Analysis of Gene Expression Profiles in Physic Nut (Jatropha curcas L.) Seedlings Exposed to Salt Stress.</title>
        <authorList>
            <person name="Zhang L."/>
            <person name="Zhang C."/>
            <person name="Wu P."/>
            <person name="Chen Y."/>
            <person name="Li M."/>
            <person name="Jiang H."/>
            <person name="Wu G."/>
        </authorList>
    </citation>
    <scope>NUCLEOTIDE SEQUENCE [LARGE SCALE GENOMIC DNA]</scope>
    <source>
        <strain evidence="5">cv. GZQX0401</strain>
        <tissue evidence="4">Young leaves</tissue>
    </source>
</reference>
<dbReference type="PANTHER" id="PTHR46824:SF1">
    <property type="entry name" value="CALCIUM-BINDING PROTEIN CML49-RELATED"/>
    <property type="match status" value="1"/>
</dbReference>
<dbReference type="GO" id="GO:0005509">
    <property type="term" value="F:calcium ion binding"/>
    <property type="evidence" value="ECO:0007669"/>
    <property type="project" value="InterPro"/>
</dbReference>
<dbReference type="PROSITE" id="PS00018">
    <property type="entry name" value="EF_HAND_1"/>
    <property type="match status" value="2"/>
</dbReference>
<feature type="region of interest" description="Disordered" evidence="2">
    <location>
        <begin position="1"/>
        <end position="78"/>
    </location>
</feature>
<organism evidence="4 5">
    <name type="scientific">Jatropha curcas</name>
    <name type="common">Barbados nut</name>
    <dbReference type="NCBI Taxonomy" id="180498"/>
    <lineage>
        <taxon>Eukaryota</taxon>
        <taxon>Viridiplantae</taxon>
        <taxon>Streptophyta</taxon>
        <taxon>Embryophyta</taxon>
        <taxon>Tracheophyta</taxon>
        <taxon>Spermatophyta</taxon>
        <taxon>Magnoliopsida</taxon>
        <taxon>eudicotyledons</taxon>
        <taxon>Gunneridae</taxon>
        <taxon>Pentapetalae</taxon>
        <taxon>rosids</taxon>
        <taxon>fabids</taxon>
        <taxon>Malpighiales</taxon>
        <taxon>Euphorbiaceae</taxon>
        <taxon>Crotonoideae</taxon>
        <taxon>Jatropheae</taxon>
        <taxon>Jatropha</taxon>
    </lineage>
</organism>
<dbReference type="PROSITE" id="PS50222">
    <property type="entry name" value="EF_HAND_2"/>
    <property type="match status" value="2"/>
</dbReference>
<feature type="domain" description="EF-hand" evidence="3">
    <location>
        <begin position="164"/>
        <end position="199"/>
    </location>
</feature>
<dbReference type="KEGG" id="jcu:105645269"/>
<dbReference type="Pfam" id="PF13202">
    <property type="entry name" value="EF-hand_5"/>
    <property type="match status" value="1"/>
</dbReference>
<feature type="compositionally biased region" description="Basic and acidic residues" evidence="2">
    <location>
        <begin position="60"/>
        <end position="70"/>
    </location>
</feature>
<dbReference type="SMART" id="SM00054">
    <property type="entry name" value="EFh"/>
    <property type="match status" value="2"/>
</dbReference>
<dbReference type="InterPro" id="IPR002048">
    <property type="entry name" value="EF_hand_dom"/>
</dbReference>
<dbReference type="CDD" id="cd16180">
    <property type="entry name" value="EFh_PEF_Group_I"/>
    <property type="match status" value="1"/>
</dbReference>
<dbReference type="PANTHER" id="PTHR46824">
    <property type="entry name" value="CALCIUM-BINDING PROTEIN CML48-RELATED"/>
    <property type="match status" value="1"/>
</dbReference>
<dbReference type="Proteomes" id="UP000027138">
    <property type="component" value="Unassembled WGS sequence"/>
</dbReference>
<dbReference type="AlphaFoldDB" id="A0A067JQC2"/>
<accession>A0A067JQC2</accession>
<dbReference type="STRING" id="180498.A0A067JQC2"/>
<feature type="domain" description="EF-hand" evidence="3">
    <location>
        <begin position="98"/>
        <end position="133"/>
    </location>
</feature>
<dbReference type="InterPro" id="IPR044590">
    <property type="entry name" value="CML48/49/50"/>
</dbReference>
<dbReference type="InterPro" id="IPR011992">
    <property type="entry name" value="EF-hand-dom_pair"/>
</dbReference>
<gene>
    <name evidence="4" type="ORF">JCGZ_21125</name>
</gene>
<evidence type="ECO:0000259" key="3">
    <source>
        <dbReference type="PROSITE" id="PS50222"/>
    </source>
</evidence>
<proteinExistence type="predicted"/>
<evidence type="ECO:0000256" key="2">
    <source>
        <dbReference type="SAM" id="MobiDB-lite"/>
    </source>
</evidence>
<dbReference type="InterPro" id="IPR018247">
    <property type="entry name" value="EF_Hand_1_Ca_BS"/>
</dbReference>
<keyword evidence="5" id="KW-1185">Reference proteome</keyword>
<dbReference type="Gene3D" id="1.10.238.10">
    <property type="entry name" value="EF-hand"/>
    <property type="match status" value="1"/>
</dbReference>
<name>A0A067JQC2_JATCU</name>
<feature type="compositionally biased region" description="Low complexity" evidence="2">
    <location>
        <begin position="44"/>
        <end position="56"/>
    </location>
</feature>
<evidence type="ECO:0000313" key="5">
    <source>
        <dbReference type="Proteomes" id="UP000027138"/>
    </source>
</evidence>
<evidence type="ECO:0000256" key="1">
    <source>
        <dbReference type="ARBA" id="ARBA00022837"/>
    </source>
</evidence>